<organism evidence="11">
    <name type="scientific">Adelphocoris lineolatus</name>
    <name type="common">Alfalfa plant bug</name>
    <dbReference type="NCBI Taxonomy" id="236346"/>
    <lineage>
        <taxon>Eukaryota</taxon>
        <taxon>Metazoa</taxon>
        <taxon>Ecdysozoa</taxon>
        <taxon>Arthropoda</taxon>
        <taxon>Hexapoda</taxon>
        <taxon>Insecta</taxon>
        <taxon>Pterygota</taxon>
        <taxon>Neoptera</taxon>
        <taxon>Paraneoptera</taxon>
        <taxon>Hemiptera</taxon>
        <taxon>Heteroptera</taxon>
        <taxon>Panheteroptera</taxon>
        <taxon>Cimicomorpha</taxon>
        <taxon>Miridae</taxon>
        <taxon>Mirini</taxon>
        <taxon>Adelphocoris</taxon>
    </lineage>
</organism>
<keyword evidence="8 10" id="KW-0675">Receptor</keyword>
<evidence type="ECO:0000256" key="3">
    <source>
        <dbReference type="ARBA" id="ARBA00022606"/>
    </source>
</evidence>
<keyword evidence="5 10" id="KW-0552">Olfaction</keyword>
<dbReference type="GO" id="GO:0004984">
    <property type="term" value="F:olfactory receptor activity"/>
    <property type="evidence" value="ECO:0007669"/>
    <property type="project" value="InterPro"/>
</dbReference>
<dbReference type="AlphaFoldDB" id="A0A2I4PHM9"/>
<keyword evidence="7 10" id="KW-0472">Membrane</keyword>
<feature type="transmembrane region" description="Helical" evidence="10">
    <location>
        <begin position="175"/>
        <end position="195"/>
    </location>
</feature>
<keyword evidence="4 10" id="KW-0812">Transmembrane</keyword>
<dbReference type="EMBL" id="KU523674">
    <property type="protein sequence ID" value="APZ81496.1"/>
    <property type="molecule type" value="mRNA"/>
</dbReference>
<evidence type="ECO:0000256" key="10">
    <source>
        <dbReference type="RuleBase" id="RU351113"/>
    </source>
</evidence>
<dbReference type="Pfam" id="PF02949">
    <property type="entry name" value="7tm_6"/>
    <property type="match status" value="1"/>
</dbReference>
<keyword evidence="2" id="KW-1003">Cell membrane</keyword>
<comment type="similarity">
    <text evidence="10">Belongs to the insect chemoreceptor superfamily. Heteromeric odorant receptor channel (TC 1.A.69) family.</text>
</comment>
<evidence type="ECO:0000256" key="9">
    <source>
        <dbReference type="ARBA" id="ARBA00023224"/>
    </source>
</evidence>
<feature type="transmembrane region" description="Helical" evidence="10">
    <location>
        <begin position="258"/>
        <end position="276"/>
    </location>
</feature>
<evidence type="ECO:0000313" key="11">
    <source>
        <dbReference type="EMBL" id="APZ81496.1"/>
    </source>
</evidence>
<protein>
    <recommendedName>
        <fullName evidence="10">Odorant receptor</fullName>
    </recommendedName>
</protein>
<evidence type="ECO:0000256" key="4">
    <source>
        <dbReference type="ARBA" id="ARBA00022692"/>
    </source>
</evidence>
<feature type="transmembrane region" description="Helical" evidence="10">
    <location>
        <begin position="128"/>
        <end position="148"/>
    </location>
</feature>
<evidence type="ECO:0000256" key="5">
    <source>
        <dbReference type="ARBA" id="ARBA00022725"/>
    </source>
</evidence>
<keyword evidence="6 10" id="KW-1133">Transmembrane helix</keyword>
<dbReference type="PANTHER" id="PTHR21137">
    <property type="entry name" value="ODORANT RECEPTOR"/>
    <property type="match status" value="1"/>
</dbReference>
<dbReference type="GO" id="GO:0005549">
    <property type="term" value="F:odorant binding"/>
    <property type="evidence" value="ECO:0007669"/>
    <property type="project" value="InterPro"/>
</dbReference>
<feature type="transmembrane region" description="Helical" evidence="10">
    <location>
        <begin position="36"/>
        <end position="56"/>
    </location>
</feature>
<keyword evidence="9 10" id="KW-0807">Transducer</keyword>
<reference evidence="11" key="1">
    <citation type="submission" date="2016-01" db="EMBL/GenBank/DDBJ databases">
        <title>Candidate chemosensory genes identified in Adelphocoris lineolatus (Goeze) (Hemiptera: Miridae) by antennal transcriptome analysis.</title>
        <authorList>
            <person name="Xiao Y."/>
        </authorList>
    </citation>
    <scope>NUCLEOTIDE SEQUENCE</scope>
</reference>
<dbReference type="GO" id="GO:0007165">
    <property type="term" value="P:signal transduction"/>
    <property type="evidence" value="ECO:0007669"/>
    <property type="project" value="UniProtKB-KW"/>
</dbReference>
<comment type="subcellular location">
    <subcellularLocation>
        <location evidence="1 10">Cell membrane</location>
        <topology evidence="1 10">Multi-pass membrane protein</topology>
    </subcellularLocation>
</comment>
<feature type="transmembrane region" description="Helical" evidence="10">
    <location>
        <begin position="76"/>
        <end position="92"/>
    </location>
</feature>
<name>A0A2I4PHM9_ADELI</name>
<dbReference type="PANTHER" id="PTHR21137:SF35">
    <property type="entry name" value="ODORANT RECEPTOR 19A-RELATED"/>
    <property type="match status" value="1"/>
</dbReference>
<evidence type="ECO:0000256" key="7">
    <source>
        <dbReference type="ARBA" id="ARBA00023136"/>
    </source>
</evidence>
<proteinExistence type="evidence at transcript level"/>
<dbReference type="GO" id="GO:0005886">
    <property type="term" value="C:plasma membrane"/>
    <property type="evidence" value="ECO:0007669"/>
    <property type="project" value="UniProtKB-SubCell"/>
</dbReference>
<accession>A0A2I4PHM9</accession>
<evidence type="ECO:0000256" key="2">
    <source>
        <dbReference type="ARBA" id="ARBA00022475"/>
    </source>
</evidence>
<feature type="transmembrane region" description="Helical" evidence="10">
    <location>
        <begin position="12"/>
        <end position="29"/>
    </location>
</feature>
<sequence>MGKLEISWPQLNYLAIYGLWPVSVGGIRFRKVQWLWGRLIVTLTVMVIVLEIVNLHELLMANEMDLNDFVITMNDILYATQSICILVNILVYKKQFAIMMDELGEMLDHSQLLMKSYAEHVFTKKLRVCRFAFIAFLSGTLLMAHWGISPLLNRILYHRNTFVYHVWIPFDVEPWYIYFSVLTAQITIGVSWIMGQPMFASLFISISEHLLGHFDVLRQGLETLDYSAPSASQEVNRYFEYHQKILKVGYILRSATKLVFLSQFLCVTSIMCLNLYEITYVDVETSRFLNMVEYTLLELLIIALYCSYCNELTLRGSEIMSSAYFSGWESASIQDRKSLWIFMTSTKAPLNYGGMVKMDWTTFVNILKTAFSFYNFLGAVRTSKEGQITNG</sequence>
<evidence type="ECO:0000256" key="1">
    <source>
        <dbReference type="ARBA" id="ARBA00004651"/>
    </source>
</evidence>
<evidence type="ECO:0000256" key="8">
    <source>
        <dbReference type="ARBA" id="ARBA00023170"/>
    </source>
</evidence>
<keyword evidence="3 10" id="KW-0716">Sensory transduction</keyword>
<evidence type="ECO:0000256" key="6">
    <source>
        <dbReference type="ARBA" id="ARBA00022989"/>
    </source>
</evidence>
<feature type="transmembrane region" description="Helical" evidence="10">
    <location>
        <begin position="288"/>
        <end position="308"/>
    </location>
</feature>
<dbReference type="InterPro" id="IPR004117">
    <property type="entry name" value="7tm6_olfct_rcpt"/>
</dbReference>